<dbReference type="Proteomes" id="UP000199031">
    <property type="component" value="Unassembled WGS sequence"/>
</dbReference>
<dbReference type="PANTHER" id="PTHR43751">
    <property type="entry name" value="SULFATASE"/>
    <property type="match status" value="1"/>
</dbReference>
<evidence type="ECO:0000256" key="3">
    <source>
        <dbReference type="SAM" id="SignalP"/>
    </source>
</evidence>
<dbReference type="AlphaFoldDB" id="A0A1I5YHJ6"/>
<dbReference type="PROSITE" id="PS00523">
    <property type="entry name" value="SULFATASE_1"/>
    <property type="match status" value="1"/>
</dbReference>
<feature type="chain" id="PRO_5011773973" evidence="3">
    <location>
        <begin position="28"/>
        <end position="621"/>
    </location>
</feature>
<dbReference type="InterPro" id="IPR000917">
    <property type="entry name" value="Sulfatase_N"/>
</dbReference>
<proteinExistence type="inferred from homology"/>
<dbReference type="InterPro" id="IPR024607">
    <property type="entry name" value="Sulfatase_CS"/>
</dbReference>
<feature type="signal peptide" evidence="3">
    <location>
        <begin position="1"/>
        <end position="27"/>
    </location>
</feature>
<gene>
    <name evidence="5" type="ORF">SAMN05444277_11257</name>
</gene>
<evidence type="ECO:0000259" key="4">
    <source>
        <dbReference type="Pfam" id="PF00884"/>
    </source>
</evidence>
<dbReference type="Gene3D" id="3.40.720.10">
    <property type="entry name" value="Alkaline Phosphatase, subunit A"/>
    <property type="match status" value="1"/>
</dbReference>
<dbReference type="InterPro" id="IPR052701">
    <property type="entry name" value="GAG_Ulvan_Degrading_Sulfatases"/>
</dbReference>
<dbReference type="SUPFAM" id="SSF53649">
    <property type="entry name" value="Alkaline phosphatase-like"/>
    <property type="match status" value="1"/>
</dbReference>
<organism evidence="5 6">
    <name type="scientific">Parafilimonas terrae</name>
    <dbReference type="NCBI Taxonomy" id="1465490"/>
    <lineage>
        <taxon>Bacteria</taxon>
        <taxon>Pseudomonadati</taxon>
        <taxon>Bacteroidota</taxon>
        <taxon>Chitinophagia</taxon>
        <taxon>Chitinophagales</taxon>
        <taxon>Chitinophagaceae</taxon>
        <taxon>Parafilimonas</taxon>
    </lineage>
</organism>
<dbReference type="InterPro" id="IPR017850">
    <property type="entry name" value="Alkaline_phosphatase_core_sf"/>
</dbReference>
<accession>A0A1I5YHJ6</accession>
<sequence>MHYSCFKNCIVIINIICCLCFTHSSYAQTKPNIIIFLCDDLNQQDVGCYGNTDVHTPNMDKLATEGLRFTKAYAASPMCSPSRSVLFTGLYPFHNGSQMNHFTVRPGISSLPYYLQQQGYRVVIAGKIDVFPADKFPFEHIGKEFGKYEPVSNRTDRKKETVHLIEAHFKTKPGQPLCLIVAPWIPHVPWFPNKDFNPQQLKLPEYLADTKETRQALAAYYQSISVADEMFGEVLQALDQAGEKEHTAVMLTSDQGAQFPSAKWTVYDQGLRVPLIVRWPGKTMAGTTTDALVSLADITPTLIDMADGKAIEGLDGSSFKEVLLNKKKDHHQYVFAETSMEPHYWYNYTPARSVITAEGFHYIKNYHPGTRFITHIDSVERNEFYFDSWVQQASSDNKTKFLLSRYSYRPPEELFNLNNDRAEFKNLAGNRAYIKQLMTMRLLLKQELNRQGETETMIKEGPLPEFSDHSYTIRQHNSAADLSFNKKLWNPGVLYITAWIEGTNNGGVICDYFNNFKLYAYKNRIGIMLADSTVLESAVLPANSGHLLVRLSAQGDLNIQFNHEPVLSKQLDKDLTKIKGGYVTCGKIQGEAYSGRLQSFQGTISDLRFTMNSLLSGPNAP</sequence>
<dbReference type="OrthoDB" id="975025at2"/>
<comment type="similarity">
    <text evidence="1">Belongs to the sulfatase family.</text>
</comment>
<dbReference type="CDD" id="cd16027">
    <property type="entry name" value="SGSH"/>
    <property type="match status" value="1"/>
</dbReference>
<evidence type="ECO:0000256" key="2">
    <source>
        <dbReference type="ARBA" id="ARBA00022801"/>
    </source>
</evidence>
<dbReference type="RefSeq" id="WP_090661359.1">
    <property type="nucleotide sequence ID" value="NZ_FOXQ01000012.1"/>
</dbReference>
<dbReference type="EMBL" id="FOXQ01000012">
    <property type="protein sequence ID" value="SFQ43703.1"/>
    <property type="molecule type" value="Genomic_DNA"/>
</dbReference>
<evidence type="ECO:0000313" key="5">
    <source>
        <dbReference type="EMBL" id="SFQ43703.1"/>
    </source>
</evidence>
<reference evidence="5 6" key="1">
    <citation type="submission" date="2016-10" db="EMBL/GenBank/DDBJ databases">
        <authorList>
            <person name="de Groot N.N."/>
        </authorList>
    </citation>
    <scope>NUCLEOTIDE SEQUENCE [LARGE SCALE GENOMIC DNA]</scope>
    <source>
        <strain evidence="5 6">DSM 28286</strain>
    </source>
</reference>
<dbReference type="GO" id="GO:0016787">
    <property type="term" value="F:hydrolase activity"/>
    <property type="evidence" value="ECO:0007669"/>
    <property type="project" value="UniProtKB-KW"/>
</dbReference>
<feature type="domain" description="Sulfatase N-terminal" evidence="4">
    <location>
        <begin position="31"/>
        <end position="307"/>
    </location>
</feature>
<protein>
    <submittedName>
        <fullName evidence="5">Arylsulfatase A</fullName>
    </submittedName>
</protein>
<evidence type="ECO:0000313" key="6">
    <source>
        <dbReference type="Proteomes" id="UP000199031"/>
    </source>
</evidence>
<keyword evidence="2" id="KW-0378">Hydrolase</keyword>
<dbReference type="Pfam" id="PF00884">
    <property type="entry name" value="Sulfatase"/>
    <property type="match status" value="1"/>
</dbReference>
<dbReference type="PANTHER" id="PTHR43751:SF1">
    <property type="entry name" value="SULFATASE ATSG-RELATED"/>
    <property type="match status" value="1"/>
</dbReference>
<evidence type="ECO:0000256" key="1">
    <source>
        <dbReference type="ARBA" id="ARBA00008779"/>
    </source>
</evidence>
<dbReference type="STRING" id="1465490.SAMN05444277_11257"/>
<keyword evidence="6" id="KW-1185">Reference proteome</keyword>
<name>A0A1I5YHJ6_9BACT</name>
<keyword evidence="3" id="KW-0732">Signal</keyword>